<protein>
    <submittedName>
        <fullName evidence="3">Uncharacterized protein</fullName>
    </submittedName>
</protein>
<organism evidence="3 4">
    <name type="scientific">Lepidopterella palustris CBS 459.81</name>
    <dbReference type="NCBI Taxonomy" id="1314670"/>
    <lineage>
        <taxon>Eukaryota</taxon>
        <taxon>Fungi</taxon>
        <taxon>Dikarya</taxon>
        <taxon>Ascomycota</taxon>
        <taxon>Pezizomycotina</taxon>
        <taxon>Dothideomycetes</taxon>
        <taxon>Pleosporomycetidae</taxon>
        <taxon>Mytilinidiales</taxon>
        <taxon>Argynnaceae</taxon>
        <taxon>Lepidopterella</taxon>
    </lineage>
</organism>
<feature type="transmembrane region" description="Helical" evidence="2">
    <location>
        <begin position="24"/>
        <end position="45"/>
    </location>
</feature>
<keyword evidence="2" id="KW-1133">Transmembrane helix</keyword>
<evidence type="ECO:0000256" key="1">
    <source>
        <dbReference type="SAM" id="MobiDB-lite"/>
    </source>
</evidence>
<dbReference type="AlphaFoldDB" id="A0A8E2E4J3"/>
<keyword evidence="4" id="KW-1185">Reference proteome</keyword>
<feature type="region of interest" description="Disordered" evidence="1">
    <location>
        <begin position="51"/>
        <end position="80"/>
    </location>
</feature>
<dbReference type="Proteomes" id="UP000250266">
    <property type="component" value="Unassembled WGS sequence"/>
</dbReference>
<gene>
    <name evidence="3" type="ORF">K432DRAFT_384816</name>
</gene>
<evidence type="ECO:0000256" key="2">
    <source>
        <dbReference type="SAM" id="Phobius"/>
    </source>
</evidence>
<feature type="compositionally biased region" description="Low complexity" evidence="1">
    <location>
        <begin position="63"/>
        <end position="80"/>
    </location>
</feature>
<evidence type="ECO:0000313" key="3">
    <source>
        <dbReference type="EMBL" id="OCK77296.1"/>
    </source>
</evidence>
<keyword evidence="2" id="KW-0812">Transmembrane</keyword>
<dbReference type="EMBL" id="KV745139">
    <property type="protein sequence ID" value="OCK77296.1"/>
    <property type="molecule type" value="Genomic_DNA"/>
</dbReference>
<sequence>MTTVSVNTSTTQASPSSSGVSKEALAGIVIAEIVVVGIALGIVAYSCRRNWEKKQTPVKTSPTKDSSGRRTSTSGGKTNN</sequence>
<evidence type="ECO:0000313" key="4">
    <source>
        <dbReference type="Proteomes" id="UP000250266"/>
    </source>
</evidence>
<name>A0A8E2E4J3_9PEZI</name>
<accession>A0A8E2E4J3</accession>
<keyword evidence="2" id="KW-0472">Membrane</keyword>
<proteinExistence type="predicted"/>
<reference evidence="3 4" key="1">
    <citation type="journal article" date="2016" name="Nat. Commun.">
        <title>Ectomycorrhizal ecology is imprinted in the genome of the dominant symbiotic fungus Cenococcum geophilum.</title>
        <authorList>
            <consortium name="DOE Joint Genome Institute"/>
            <person name="Peter M."/>
            <person name="Kohler A."/>
            <person name="Ohm R.A."/>
            <person name="Kuo A."/>
            <person name="Krutzmann J."/>
            <person name="Morin E."/>
            <person name="Arend M."/>
            <person name="Barry K.W."/>
            <person name="Binder M."/>
            <person name="Choi C."/>
            <person name="Clum A."/>
            <person name="Copeland A."/>
            <person name="Grisel N."/>
            <person name="Haridas S."/>
            <person name="Kipfer T."/>
            <person name="LaButti K."/>
            <person name="Lindquist E."/>
            <person name="Lipzen A."/>
            <person name="Maire R."/>
            <person name="Meier B."/>
            <person name="Mihaltcheva S."/>
            <person name="Molinier V."/>
            <person name="Murat C."/>
            <person name="Poggeler S."/>
            <person name="Quandt C.A."/>
            <person name="Sperisen C."/>
            <person name="Tritt A."/>
            <person name="Tisserant E."/>
            <person name="Crous P.W."/>
            <person name="Henrissat B."/>
            <person name="Nehls U."/>
            <person name="Egli S."/>
            <person name="Spatafora J.W."/>
            <person name="Grigoriev I.V."/>
            <person name="Martin F.M."/>
        </authorList>
    </citation>
    <scope>NUCLEOTIDE SEQUENCE [LARGE SCALE GENOMIC DNA]</scope>
    <source>
        <strain evidence="3 4">CBS 459.81</strain>
    </source>
</reference>